<organism evidence="2 3">
    <name type="scientific">Haematococcus lacustris</name>
    <name type="common">Green alga</name>
    <name type="synonym">Haematococcus pluvialis</name>
    <dbReference type="NCBI Taxonomy" id="44745"/>
    <lineage>
        <taxon>Eukaryota</taxon>
        <taxon>Viridiplantae</taxon>
        <taxon>Chlorophyta</taxon>
        <taxon>core chlorophytes</taxon>
        <taxon>Chlorophyceae</taxon>
        <taxon>CS clade</taxon>
        <taxon>Chlamydomonadales</taxon>
        <taxon>Haematococcaceae</taxon>
        <taxon>Haematococcus</taxon>
    </lineage>
</organism>
<dbReference type="EMBL" id="BLLF01000412">
    <property type="protein sequence ID" value="GFH11535.1"/>
    <property type="molecule type" value="Genomic_DNA"/>
</dbReference>
<proteinExistence type="predicted"/>
<dbReference type="GO" id="GO:0000049">
    <property type="term" value="F:tRNA binding"/>
    <property type="evidence" value="ECO:0007669"/>
    <property type="project" value="TreeGrafter"/>
</dbReference>
<keyword evidence="3" id="KW-1185">Reference proteome</keyword>
<dbReference type="AlphaFoldDB" id="A0A699YQM7"/>
<evidence type="ECO:0000313" key="2">
    <source>
        <dbReference type="EMBL" id="GFH11535.1"/>
    </source>
</evidence>
<feature type="compositionally biased region" description="Low complexity" evidence="1">
    <location>
        <begin position="13"/>
        <end position="26"/>
    </location>
</feature>
<dbReference type="GO" id="GO:0072344">
    <property type="term" value="P:rescue of stalled ribosome"/>
    <property type="evidence" value="ECO:0007669"/>
    <property type="project" value="TreeGrafter"/>
</dbReference>
<accession>A0A699YQM7</accession>
<reference evidence="2 3" key="1">
    <citation type="submission" date="2020-02" db="EMBL/GenBank/DDBJ databases">
        <title>Draft genome sequence of Haematococcus lacustris strain NIES-144.</title>
        <authorList>
            <person name="Morimoto D."/>
            <person name="Nakagawa S."/>
            <person name="Yoshida T."/>
            <person name="Sawayama S."/>
        </authorList>
    </citation>
    <scope>NUCLEOTIDE SEQUENCE [LARGE SCALE GENOMIC DNA]</scope>
    <source>
        <strain evidence="2 3">NIES-144</strain>
    </source>
</reference>
<dbReference type="PANTHER" id="PTHR15239">
    <property type="entry name" value="NUCLEAR EXPORT MEDIATOR FACTOR NEMF"/>
    <property type="match status" value="1"/>
</dbReference>
<dbReference type="Proteomes" id="UP000485058">
    <property type="component" value="Unassembled WGS sequence"/>
</dbReference>
<dbReference type="PANTHER" id="PTHR15239:SF6">
    <property type="entry name" value="RIBOSOME QUALITY CONTROL COMPLEX SUBUNIT NEMF"/>
    <property type="match status" value="1"/>
</dbReference>
<dbReference type="InterPro" id="IPR051608">
    <property type="entry name" value="RQC_Subunit_NEMF"/>
</dbReference>
<evidence type="ECO:0000256" key="1">
    <source>
        <dbReference type="SAM" id="MobiDB-lite"/>
    </source>
</evidence>
<feature type="compositionally biased region" description="Polar residues" evidence="1">
    <location>
        <begin position="32"/>
        <end position="45"/>
    </location>
</feature>
<dbReference type="GO" id="GO:1990112">
    <property type="term" value="C:RQC complex"/>
    <property type="evidence" value="ECO:0007669"/>
    <property type="project" value="TreeGrafter"/>
</dbReference>
<protein>
    <submittedName>
        <fullName evidence="2">NFACT-R_1 domain-containing protein</fullName>
    </submittedName>
</protein>
<dbReference type="GO" id="GO:0043023">
    <property type="term" value="F:ribosomal large subunit binding"/>
    <property type="evidence" value="ECO:0007669"/>
    <property type="project" value="TreeGrafter"/>
</dbReference>
<feature type="region of interest" description="Disordered" evidence="1">
    <location>
        <begin position="1"/>
        <end position="70"/>
    </location>
</feature>
<gene>
    <name evidence="2" type="ORF">HaLaN_07048</name>
</gene>
<comment type="caution">
    <text evidence="2">The sequence shown here is derived from an EMBL/GenBank/DDBJ whole genome shotgun (WGS) entry which is preliminary data.</text>
</comment>
<evidence type="ECO:0000313" key="3">
    <source>
        <dbReference type="Proteomes" id="UP000485058"/>
    </source>
</evidence>
<name>A0A699YQM7_HAELA</name>
<sequence>MQLPPLAAAQANTGLSGSSASSAHLPPLTPTLCASLQGVGQQQAGRPQGSAAASVLVGRNNRQNDELSNKVANPDDLWMHLRGRPGSHTVLRVPSGRRAPDLHGDPDTQFAADLAAFFSKGRNETKVDILVAKAGALKKPKGAKPGQILVTKELGNVVARPDNSVAAQSSAAD</sequence>